<dbReference type="SMART" id="SM00226">
    <property type="entry name" value="LMWPc"/>
    <property type="match status" value="1"/>
</dbReference>
<evidence type="ECO:0000256" key="5">
    <source>
        <dbReference type="SAM" id="Coils"/>
    </source>
</evidence>
<feature type="active site" description="Nucleophile" evidence="4">
    <location>
        <position position="8"/>
    </location>
</feature>
<dbReference type="InterPro" id="IPR023485">
    <property type="entry name" value="Ptyr_pPase"/>
</dbReference>
<dbReference type="InterPro" id="IPR050438">
    <property type="entry name" value="LMW_PTPase"/>
</dbReference>
<keyword evidence="2" id="KW-0378">Hydrolase</keyword>
<dbReference type="GO" id="GO:0004725">
    <property type="term" value="F:protein tyrosine phosphatase activity"/>
    <property type="evidence" value="ECO:0007669"/>
    <property type="project" value="InterPro"/>
</dbReference>
<evidence type="ECO:0000313" key="8">
    <source>
        <dbReference type="Proteomes" id="UP000198534"/>
    </source>
</evidence>
<evidence type="ECO:0000259" key="6">
    <source>
        <dbReference type="SMART" id="SM00226"/>
    </source>
</evidence>
<proteinExistence type="inferred from homology"/>
<dbReference type="OrthoDB" id="9784339at2"/>
<dbReference type="EMBL" id="FNNQ01000003">
    <property type="protein sequence ID" value="SDW40869.1"/>
    <property type="molecule type" value="Genomic_DNA"/>
</dbReference>
<dbReference type="AlphaFoldDB" id="A0A1H2TCB7"/>
<organism evidence="7 8">
    <name type="scientific">Marininema mesophilum</name>
    <dbReference type="NCBI Taxonomy" id="1048340"/>
    <lineage>
        <taxon>Bacteria</taxon>
        <taxon>Bacillati</taxon>
        <taxon>Bacillota</taxon>
        <taxon>Bacilli</taxon>
        <taxon>Bacillales</taxon>
        <taxon>Thermoactinomycetaceae</taxon>
        <taxon>Marininema</taxon>
    </lineage>
</organism>
<dbReference type="CDD" id="cd16344">
    <property type="entry name" value="LMWPAP"/>
    <property type="match status" value="1"/>
</dbReference>
<sequence>MKKVLFVCTGNTCRSPIAAAIFKKMAEEVNFPVEVRSAGVSAMSGGGASRHAIDVLRARGIDGTSHRSSRLTQEMVEWADHIFTMTSDHRRMLVYAFPQVADKTDTLKGYVQGGSSLAEMDQLIAELEAKRALMNHAKEDSPGKAELKKDVAQLEQALRESWQQLPSSIDHGNVVDPFGGDLAEYSRCAGEMEKLLMQIIARWKQENQAP</sequence>
<keyword evidence="8" id="KW-1185">Reference proteome</keyword>
<name>A0A1H2TCB7_9BACL</name>
<comment type="similarity">
    <text evidence="1">Belongs to the low molecular weight phosphotyrosine protein phosphatase family.</text>
</comment>
<dbReference type="PANTHER" id="PTHR11717:SF31">
    <property type="entry name" value="LOW MOLECULAR WEIGHT PROTEIN-TYROSINE-PHOSPHATASE ETP-RELATED"/>
    <property type="match status" value="1"/>
</dbReference>
<dbReference type="RefSeq" id="WP_091736502.1">
    <property type="nucleotide sequence ID" value="NZ_FNNQ01000003.1"/>
</dbReference>
<evidence type="ECO:0000256" key="2">
    <source>
        <dbReference type="ARBA" id="ARBA00022801"/>
    </source>
</evidence>
<accession>A0A1H2TCB7</accession>
<dbReference type="InterPro" id="IPR017867">
    <property type="entry name" value="Tyr_phospatase_low_mol_wt"/>
</dbReference>
<evidence type="ECO:0000256" key="4">
    <source>
        <dbReference type="PIRSR" id="PIRSR617867-1"/>
    </source>
</evidence>
<protein>
    <submittedName>
        <fullName evidence="7">Protein-tyrosine phosphatase</fullName>
    </submittedName>
</protein>
<dbReference type="Gene3D" id="3.40.50.2300">
    <property type="match status" value="1"/>
</dbReference>
<dbReference type="PANTHER" id="PTHR11717">
    <property type="entry name" value="LOW MOLECULAR WEIGHT PROTEIN TYROSINE PHOSPHATASE"/>
    <property type="match status" value="1"/>
</dbReference>
<gene>
    <name evidence="7" type="ORF">SAMN05444487_10376</name>
</gene>
<dbReference type="STRING" id="1048340.SAMN05444487_10376"/>
<evidence type="ECO:0000256" key="3">
    <source>
        <dbReference type="ARBA" id="ARBA00022912"/>
    </source>
</evidence>
<dbReference type="InterPro" id="IPR036196">
    <property type="entry name" value="Ptyr_pPase_sf"/>
</dbReference>
<reference evidence="7 8" key="1">
    <citation type="submission" date="2016-10" db="EMBL/GenBank/DDBJ databases">
        <authorList>
            <person name="de Groot N.N."/>
        </authorList>
    </citation>
    <scope>NUCLEOTIDE SEQUENCE [LARGE SCALE GENOMIC DNA]</scope>
    <source>
        <strain evidence="7 8">DSM 45610</strain>
    </source>
</reference>
<evidence type="ECO:0000313" key="7">
    <source>
        <dbReference type="EMBL" id="SDW40869.1"/>
    </source>
</evidence>
<evidence type="ECO:0000256" key="1">
    <source>
        <dbReference type="ARBA" id="ARBA00011063"/>
    </source>
</evidence>
<feature type="domain" description="Phosphotyrosine protein phosphatase I" evidence="6">
    <location>
        <begin position="2"/>
        <end position="202"/>
    </location>
</feature>
<feature type="active site" evidence="4">
    <location>
        <position position="14"/>
    </location>
</feature>
<feature type="coiled-coil region" evidence="5">
    <location>
        <begin position="117"/>
        <end position="164"/>
    </location>
</feature>
<dbReference type="Proteomes" id="UP000198534">
    <property type="component" value="Unassembled WGS sequence"/>
</dbReference>
<dbReference type="SUPFAM" id="SSF52788">
    <property type="entry name" value="Phosphotyrosine protein phosphatases I"/>
    <property type="match status" value="1"/>
</dbReference>
<keyword evidence="5" id="KW-0175">Coiled coil</keyword>
<dbReference type="Pfam" id="PF01451">
    <property type="entry name" value="LMWPc"/>
    <property type="match status" value="1"/>
</dbReference>
<dbReference type="PRINTS" id="PR00719">
    <property type="entry name" value="LMWPTPASE"/>
</dbReference>
<keyword evidence="3" id="KW-0904">Protein phosphatase</keyword>